<accession>A0A4R2P0K4</accession>
<evidence type="ECO:0000313" key="2">
    <source>
        <dbReference type="EMBL" id="TCP27434.1"/>
    </source>
</evidence>
<keyword evidence="3" id="KW-1185">Reference proteome</keyword>
<protein>
    <recommendedName>
        <fullName evidence="4">Lipoprotein</fullName>
    </recommendedName>
</protein>
<comment type="caution">
    <text evidence="2">The sequence shown here is derived from an EMBL/GenBank/DDBJ whole genome shotgun (WGS) entry which is preliminary data.</text>
</comment>
<feature type="chain" id="PRO_5020723790" description="Lipoprotein" evidence="1">
    <location>
        <begin position="26"/>
        <end position="100"/>
    </location>
</feature>
<dbReference type="RefSeq" id="WP_200276548.1">
    <property type="nucleotide sequence ID" value="NZ_NRRP01000005.1"/>
</dbReference>
<dbReference type="AlphaFoldDB" id="A0A4R2P0K4"/>
<feature type="signal peptide" evidence="1">
    <location>
        <begin position="1"/>
        <end position="25"/>
    </location>
</feature>
<evidence type="ECO:0008006" key="4">
    <source>
        <dbReference type="Google" id="ProtNLM"/>
    </source>
</evidence>
<evidence type="ECO:0000256" key="1">
    <source>
        <dbReference type="SAM" id="SignalP"/>
    </source>
</evidence>
<organism evidence="2 3">
    <name type="scientific">Rhodovulum adriaticum</name>
    <name type="common">Rhodopseudomonas adriatica</name>
    <dbReference type="NCBI Taxonomy" id="35804"/>
    <lineage>
        <taxon>Bacteria</taxon>
        <taxon>Pseudomonadati</taxon>
        <taxon>Pseudomonadota</taxon>
        <taxon>Alphaproteobacteria</taxon>
        <taxon>Rhodobacterales</taxon>
        <taxon>Paracoccaceae</taxon>
        <taxon>Rhodovulum</taxon>
    </lineage>
</organism>
<dbReference type="EMBL" id="SLXL01000001">
    <property type="protein sequence ID" value="TCP27434.1"/>
    <property type="molecule type" value="Genomic_DNA"/>
</dbReference>
<evidence type="ECO:0000313" key="3">
    <source>
        <dbReference type="Proteomes" id="UP000295733"/>
    </source>
</evidence>
<dbReference type="PROSITE" id="PS51257">
    <property type="entry name" value="PROKAR_LIPOPROTEIN"/>
    <property type="match status" value="1"/>
</dbReference>
<keyword evidence="1" id="KW-0732">Signal</keyword>
<gene>
    <name evidence="2" type="ORF">EV656_101340</name>
</gene>
<sequence>MTRLSLFLCVLAFVTGCASPGLQFAGRPAVEVTVDGSRFSVWRNGDTAQAIRTNMERRPGIMHRAYRAIEQATGCAIRPGTFTGDPALVTARLTCPDPPS</sequence>
<reference evidence="2 3" key="1">
    <citation type="submission" date="2019-03" db="EMBL/GenBank/DDBJ databases">
        <title>Genomic Encyclopedia of Type Strains, Phase IV (KMG-IV): sequencing the most valuable type-strain genomes for metagenomic binning, comparative biology and taxonomic classification.</title>
        <authorList>
            <person name="Goeker M."/>
        </authorList>
    </citation>
    <scope>NUCLEOTIDE SEQUENCE [LARGE SCALE GENOMIC DNA]</scope>
    <source>
        <strain evidence="2 3">DSM 2781</strain>
    </source>
</reference>
<proteinExistence type="predicted"/>
<dbReference type="Proteomes" id="UP000295733">
    <property type="component" value="Unassembled WGS sequence"/>
</dbReference>
<name>A0A4R2P0K4_RHOAD</name>